<accession>A0ABY1KE65</accession>
<dbReference type="InterPro" id="IPR016181">
    <property type="entry name" value="Acyl_CoA_acyltransferase"/>
</dbReference>
<dbReference type="PANTHER" id="PTHR43617">
    <property type="entry name" value="L-AMINO ACID N-ACETYLTRANSFERASE"/>
    <property type="match status" value="1"/>
</dbReference>
<gene>
    <name evidence="2" type="ORF">SAMN05421578_13529</name>
</gene>
<keyword evidence="3" id="KW-1185">Reference proteome</keyword>
<dbReference type="SUPFAM" id="SSF55729">
    <property type="entry name" value="Acyl-CoA N-acyltransferases (Nat)"/>
    <property type="match status" value="1"/>
</dbReference>
<dbReference type="Gene3D" id="3.40.630.30">
    <property type="match status" value="1"/>
</dbReference>
<comment type="caution">
    <text evidence="2">The sequence shown here is derived from an EMBL/GenBank/DDBJ whole genome shotgun (WGS) entry which is preliminary data.</text>
</comment>
<dbReference type="Pfam" id="PF00583">
    <property type="entry name" value="Acetyltransf_1"/>
    <property type="match status" value="1"/>
</dbReference>
<proteinExistence type="predicted"/>
<dbReference type="InterPro" id="IPR050276">
    <property type="entry name" value="MshD_Acetyltransferase"/>
</dbReference>
<evidence type="ECO:0000313" key="3">
    <source>
        <dbReference type="Proteomes" id="UP000186666"/>
    </source>
</evidence>
<name>A0ABY1KE65_9BACL</name>
<dbReference type="CDD" id="cd04301">
    <property type="entry name" value="NAT_SF"/>
    <property type="match status" value="1"/>
</dbReference>
<dbReference type="Proteomes" id="UP000186666">
    <property type="component" value="Unassembled WGS sequence"/>
</dbReference>
<organism evidence="2 3">
    <name type="scientific">Paenibacillus macquariensis</name>
    <dbReference type="NCBI Taxonomy" id="948756"/>
    <lineage>
        <taxon>Bacteria</taxon>
        <taxon>Bacillati</taxon>
        <taxon>Bacillota</taxon>
        <taxon>Bacilli</taxon>
        <taxon>Bacillales</taxon>
        <taxon>Paenibacillaceae</taxon>
        <taxon>Paenibacillus</taxon>
    </lineage>
</organism>
<protein>
    <submittedName>
        <fullName evidence="2">Diamine N-acetyltransferase</fullName>
    </submittedName>
</protein>
<feature type="domain" description="N-acetyltransferase" evidence="1">
    <location>
        <begin position="5"/>
        <end position="154"/>
    </location>
</feature>
<sequence length="156" mass="18301">MMFEIFIKEITKENWEEAFKLSVNEDQKSFVPTVAESLAVAYIKPWDEALDPYVLYKNNKIIGSFYISYTPNSEDNYWIGGFQIDKEYQGKGYGKRSLNKIIDFIQIKHAKCKIISLTVEKENEQAIRLYESTGFKSQNRMNNDNQPIYKLTLDNK</sequence>
<dbReference type="PROSITE" id="PS51186">
    <property type="entry name" value="GNAT"/>
    <property type="match status" value="1"/>
</dbReference>
<dbReference type="InterPro" id="IPR000182">
    <property type="entry name" value="GNAT_dom"/>
</dbReference>
<reference evidence="2 3" key="1">
    <citation type="submission" date="2017-01" db="EMBL/GenBank/DDBJ databases">
        <authorList>
            <person name="Varghese N."/>
            <person name="Submissions S."/>
        </authorList>
    </citation>
    <scope>NUCLEOTIDE SEQUENCE [LARGE SCALE GENOMIC DNA]</scope>
    <source>
        <strain evidence="2 3">ATCC 23464</strain>
    </source>
</reference>
<evidence type="ECO:0000313" key="2">
    <source>
        <dbReference type="EMBL" id="SIR69640.1"/>
    </source>
</evidence>
<dbReference type="EMBL" id="FTNK01000035">
    <property type="protein sequence ID" value="SIR69640.1"/>
    <property type="molecule type" value="Genomic_DNA"/>
</dbReference>
<evidence type="ECO:0000259" key="1">
    <source>
        <dbReference type="PROSITE" id="PS51186"/>
    </source>
</evidence>